<dbReference type="PANTHER" id="PTHR13932">
    <property type="entry name" value="COPROPORPHYRINIGEN III OXIDASE"/>
    <property type="match status" value="1"/>
</dbReference>
<organism evidence="3 4">
    <name type="scientific">Intestinibacter bartlettii</name>
    <dbReference type="NCBI Taxonomy" id="261299"/>
    <lineage>
        <taxon>Bacteria</taxon>
        <taxon>Bacillati</taxon>
        <taxon>Bacillota</taxon>
        <taxon>Clostridia</taxon>
        <taxon>Peptostreptococcales</taxon>
        <taxon>Peptostreptococcaceae</taxon>
        <taxon>Intestinibacter</taxon>
    </lineage>
</organism>
<dbReference type="SFLD" id="SFLDS00029">
    <property type="entry name" value="Radical_SAM"/>
    <property type="match status" value="1"/>
</dbReference>
<dbReference type="InterPro" id="IPR034505">
    <property type="entry name" value="Coproporphyrinogen-III_oxidase"/>
</dbReference>
<dbReference type="SMART" id="SM00729">
    <property type="entry name" value="Elp3"/>
    <property type="match status" value="1"/>
</dbReference>
<feature type="domain" description="Radical SAM core" evidence="2">
    <location>
        <begin position="9"/>
        <end position="236"/>
    </location>
</feature>
<dbReference type="PROSITE" id="PS51918">
    <property type="entry name" value="RADICAL_SAM"/>
    <property type="match status" value="1"/>
</dbReference>
<evidence type="ECO:0000256" key="1">
    <source>
        <dbReference type="ARBA" id="ARBA00017228"/>
    </source>
</evidence>
<evidence type="ECO:0000259" key="2">
    <source>
        <dbReference type="PROSITE" id="PS51918"/>
    </source>
</evidence>
<dbReference type="PANTHER" id="PTHR13932:SF5">
    <property type="entry name" value="RADICAL S-ADENOSYL METHIONINE DOMAIN-CONTAINING PROTEIN 1, MITOCHONDRIAL"/>
    <property type="match status" value="1"/>
</dbReference>
<dbReference type="InterPro" id="IPR039430">
    <property type="entry name" value="Thymidylate_kin-like_dom"/>
</dbReference>
<proteinExistence type="predicted"/>
<dbReference type="InterPro" id="IPR006638">
    <property type="entry name" value="Elp3/MiaA/NifB-like_rSAM"/>
</dbReference>
<evidence type="ECO:0000313" key="4">
    <source>
        <dbReference type="Proteomes" id="UP001196301"/>
    </source>
</evidence>
<evidence type="ECO:0000313" key="3">
    <source>
        <dbReference type="EMBL" id="MBU5337401.1"/>
    </source>
</evidence>
<comment type="caution">
    <text evidence="3">The sequence shown here is derived from an EMBL/GenBank/DDBJ whole genome shotgun (WGS) entry which is preliminary data.</text>
</comment>
<dbReference type="Pfam" id="PF02223">
    <property type="entry name" value="Thymidylate_kin"/>
    <property type="match status" value="1"/>
</dbReference>
<reference evidence="3 4" key="1">
    <citation type="submission" date="2021-06" db="EMBL/GenBank/DDBJ databases">
        <authorList>
            <person name="Sun Q."/>
            <person name="Li D."/>
        </authorList>
    </citation>
    <scope>NUCLEOTIDE SEQUENCE [LARGE SCALE GENOMIC DNA]</scope>
    <source>
        <strain evidence="3 4">N19</strain>
    </source>
</reference>
<accession>A0ABS6DZY0</accession>
<dbReference type="EMBL" id="JAHLOQ010000055">
    <property type="protein sequence ID" value="MBU5337401.1"/>
    <property type="molecule type" value="Genomic_DNA"/>
</dbReference>
<dbReference type="RefSeq" id="WP_216572077.1">
    <property type="nucleotide sequence ID" value="NZ_JAHLOQ010000055.1"/>
</dbReference>
<name>A0ABS6DZY0_9FIRM</name>
<dbReference type="InterPro" id="IPR007197">
    <property type="entry name" value="rSAM"/>
</dbReference>
<dbReference type="Proteomes" id="UP001196301">
    <property type="component" value="Unassembled WGS sequence"/>
</dbReference>
<protein>
    <recommendedName>
        <fullName evidence="1">Heme chaperone HemW</fullName>
    </recommendedName>
</protein>
<sequence length="619" mass="73001">MSNKYEDIQFKSEYKAIYINIPFCKSPCSYCHYIDNIYFGYNYVPDNYIKILHRQLRDVLAKIKNSRLKSIYFGGGTPSLLNDIQINDIQKIFNEYDISAEEVSIEIHPKYCNFDYSQNNFFTRYSIGVQSFNTKKLKNYKRNCYDYKTICNILKNIKRNICINIDLLFDEFVLQEDIARVKELNPTTITIYPNTRGRGLDRLNNVYNTLDNLEEILNGYHRLGKSKFIFVKNGCEESNYAKVEYKYMGDIIGIGHNSVSYIEDESFLCIYNNDNYTLNKRSTLSRYLTVFFSGVSSGISKKIIKQLDEQILNYSLLLNIDNEYIDSKYYLTKSEEELLYLPEYNYILFYEYIINNYQRDYGDIFIASIAYGDNESDGIIKFLDSRIDEKTLESLKKFENENKVNSNIRYTKKYMPNKFILIEGIDGSGKDTFANFLEIEIKKRFKYNKISTLSILGQPSSNLIYGKEVKNFIENRVCNCDSETIKFKLKCNRLESEYKISKNKGITICIRGLLTDIATYNAVFKNRNEYNFGQGEYIKKIDKLIIVDVNPKIADERIGKRGIPRTWREEINWLIYFRKFYLSYNNDIIMEKIVIQNNTIEKLKDTAKKIANKLFFEKD</sequence>
<dbReference type="Pfam" id="PF04055">
    <property type="entry name" value="Radical_SAM"/>
    <property type="match status" value="1"/>
</dbReference>
<gene>
    <name evidence="3" type="ORF">KQI20_13210</name>
</gene>
<keyword evidence="4" id="KW-1185">Reference proteome</keyword>